<feature type="domain" description="TonB-dependent receptor plug" evidence="17">
    <location>
        <begin position="107"/>
        <end position="208"/>
    </location>
</feature>
<comment type="similarity">
    <text evidence="2 14 15">Belongs to the TonB-dependent receptor family.</text>
</comment>
<evidence type="ECO:0000313" key="18">
    <source>
        <dbReference type="EMBL" id="NYF77945.1"/>
    </source>
</evidence>
<evidence type="ECO:0000256" key="13">
    <source>
        <dbReference type="ARBA" id="ARBA00023237"/>
    </source>
</evidence>
<evidence type="ECO:0000256" key="15">
    <source>
        <dbReference type="RuleBase" id="RU003357"/>
    </source>
</evidence>
<dbReference type="InterPro" id="IPR037066">
    <property type="entry name" value="Plug_dom_sf"/>
</dbReference>
<evidence type="ECO:0000259" key="16">
    <source>
        <dbReference type="Pfam" id="PF00593"/>
    </source>
</evidence>
<evidence type="ECO:0000256" key="5">
    <source>
        <dbReference type="ARBA" id="ARBA00022496"/>
    </source>
</evidence>
<evidence type="ECO:0000256" key="1">
    <source>
        <dbReference type="ARBA" id="ARBA00004571"/>
    </source>
</evidence>
<dbReference type="RefSeq" id="WP_179486958.1">
    <property type="nucleotide sequence ID" value="NZ_JACCCW010000001.1"/>
</dbReference>
<dbReference type="InterPro" id="IPR036942">
    <property type="entry name" value="Beta-barrel_TonB_sf"/>
</dbReference>
<accession>A0A7Y9PDJ2</accession>
<keyword evidence="7" id="KW-0732">Signal</keyword>
<evidence type="ECO:0000259" key="17">
    <source>
        <dbReference type="Pfam" id="PF07715"/>
    </source>
</evidence>
<dbReference type="InterPro" id="IPR012910">
    <property type="entry name" value="Plug_dom"/>
</dbReference>
<dbReference type="NCBIfam" id="TIGR01783">
    <property type="entry name" value="TonB-siderophor"/>
    <property type="match status" value="1"/>
</dbReference>
<keyword evidence="5" id="KW-0410">Iron transport</keyword>
<keyword evidence="10 15" id="KW-0798">TonB box</keyword>
<evidence type="ECO:0000313" key="19">
    <source>
        <dbReference type="Proteomes" id="UP000589520"/>
    </source>
</evidence>
<organism evidence="18 19">
    <name type="scientific">Granulicella arctica</name>
    <dbReference type="NCBI Taxonomy" id="940613"/>
    <lineage>
        <taxon>Bacteria</taxon>
        <taxon>Pseudomonadati</taxon>
        <taxon>Acidobacteriota</taxon>
        <taxon>Terriglobia</taxon>
        <taxon>Terriglobales</taxon>
        <taxon>Acidobacteriaceae</taxon>
        <taxon>Granulicella</taxon>
    </lineage>
</organism>
<keyword evidence="3 14" id="KW-0813">Transport</keyword>
<dbReference type="GO" id="GO:0009279">
    <property type="term" value="C:cell outer membrane"/>
    <property type="evidence" value="ECO:0007669"/>
    <property type="project" value="UniProtKB-SubCell"/>
</dbReference>
<evidence type="ECO:0000256" key="3">
    <source>
        <dbReference type="ARBA" id="ARBA00022448"/>
    </source>
</evidence>
<comment type="subcellular location">
    <subcellularLocation>
        <location evidence="1 14">Cell outer membrane</location>
        <topology evidence="1 14">Multi-pass membrane protein</topology>
    </subcellularLocation>
</comment>
<keyword evidence="4 14" id="KW-1134">Transmembrane beta strand</keyword>
<evidence type="ECO:0000256" key="11">
    <source>
        <dbReference type="ARBA" id="ARBA00023136"/>
    </source>
</evidence>
<evidence type="ECO:0000256" key="7">
    <source>
        <dbReference type="ARBA" id="ARBA00022729"/>
    </source>
</evidence>
<dbReference type="SUPFAM" id="SSF49464">
    <property type="entry name" value="Carboxypeptidase regulatory domain-like"/>
    <property type="match status" value="1"/>
</dbReference>
<feature type="domain" description="TonB-dependent receptor-like beta-barrel" evidence="16">
    <location>
        <begin position="283"/>
        <end position="728"/>
    </location>
</feature>
<dbReference type="Gene3D" id="2.60.40.1120">
    <property type="entry name" value="Carboxypeptidase-like, regulatory domain"/>
    <property type="match status" value="1"/>
</dbReference>
<reference evidence="18 19" key="1">
    <citation type="submission" date="2020-07" db="EMBL/GenBank/DDBJ databases">
        <title>Genomic Encyclopedia of Type Strains, Phase IV (KMG-V): Genome sequencing to study the core and pangenomes of soil and plant-associated prokaryotes.</title>
        <authorList>
            <person name="Whitman W."/>
        </authorList>
    </citation>
    <scope>NUCLEOTIDE SEQUENCE [LARGE SCALE GENOMIC DNA]</scope>
    <source>
        <strain evidence="18 19">X4EP2</strain>
    </source>
</reference>
<evidence type="ECO:0000256" key="10">
    <source>
        <dbReference type="ARBA" id="ARBA00023077"/>
    </source>
</evidence>
<name>A0A7Y9PDJ2_9BACT</name>
<evidence type="ECO:0000256" key="8">
    <source>
        <dbReference type="ARBA" id="ARBA00023004"/>
    </source>
</evidence>
<evidence type="ECO:0000256" key="12">
    <source>
        <dbReference type="ARBA" id="ARBA00023170"/>
    </source>
</evidence>
<keyword evidence="6 14" id="KW-0812">Transmembrane</keyword>
<dbReference type="FunFam" id="2.170.130.10:FF:000001">
    <property type="entry name" value="Catecholate siderophore TonB-dependent receptor"/>
    <property type="match status" value="1"/>
</dbReference>
<evidence type="ECO:0000256" key="9">
    <source>
        <dbReference type="ARBA" id="ARBA00023065"/>
    </source>
</evidence>
<dbReference type="Pfam" id="PF07715">
    <property type="entry name" value="Plug"/>
    <property type="match status" value="1"/>
</dbReference>
<keyword evidence="9" id="KW-0406">Ion transport</keyword>
<evidence type="ECO:0000256" key="4">
    <source>
        <dbReference type="ARBA" id="ARBA00022452"/>
    </source>
</evidence>
<evidence type="ECO:0000256" key="14">
    <source>
        <dbReference type="PROSITE-ProRule" id="PRU01360"/>
    </source>
</evidence>
<dbReference type="GO" id="GO:0015344">
    <property type="term" value="F:siderophore uptake transmembrane transporter activity"/>
    <property type="evidence" value="ECO:0007669"/>
    <property type="project" value="TreeGrafter"/>
</dbReference>
<dbReference type="InterPro" id="IPR008969">
    <property type="entry name" value="CarboxyPept-like_regulatory"/>
</dbReference>
<dbReference type="PROSITE" id="PS52016">
    <property type="entry name" value="TONB_DEPENDENT_REC_3"/>
    <property type="match status" value="1"/>
</dbReference>
<protein>
    <submittedName>
        <fullName evidence="18">Iron complex outermembrane receptor protein</fullName>
    </submittedName>
</protein>
<evidence type="ECO:0000256" key="2">
    <source>
        <dbReference type="ARBA" id="ARBA00009810"/>
    </source>
</evidence>
<dbReference type="Pfam" id="PF13620">
    <property type="entry name" value="CarboxypepD_reg"/>
    <property type="match status" value="1"/>
</dbReference>
<sequence>MNGTVSDSTEARVTSASVFLQCGASMYQARTDGAGRFVIQVPPGDFLLRVEAAGFTACQKVLHFGTESPSVDVTLTVQNAGSTVTVQTEAGYVASDGDSAMKTNTPLLETPQSISVVTRDQLDAQQPQSLNEALRYSPGVVAESQGATSTFWGAGSLLLRGFAPEVYLNGLQDDANGNNALDSYFYQRLEILAGPSSVLYGQANPGGIVNVESKRPMASTLRELQIGFGSFGRYQGMFDFSGPFKSPHLLYRVTGVGFTEGTQTWFIDAKRLAIAPALSWIPNDKTNLALLSNYTYNPSVGAYAYVPALGTALPNPNGKIAFGFFSGDPNFNQTKQSFLQLGDAFIRAFDHDWRIEQDFRYTTSKNNANMIWPLNFESDNATLDRYSFIRRTTFDSILSDNRVVKQLRTGTFRHTLLVGVNYRHYRDHWNWGSVNEPPINVFHPVYYQTISVPEISGIEFTTSQQAGIYFQDQIAVGRLRASFGGRQDWLTYNDVTNGSTTNQNDNKFTWRTGVSYLLPHGFAPYFSYAKSFQPDLGITAAGTALPPTTGSQYEGGLKYQPDRTNLLVTAAVYDLAQQNVGTTDPTNPNFSIPVGEIRSRGAEFQAHTSLARHLNAIATYAYTSSKYSKSNITGIGIDGITSSTQGKYQYSVPLNTASFWLDYTLPFALLRGTGLSGGSRFVGASWGDNVNSFKVPGATLFDAALHYDFNSDQPVLHGVQLQVNATNLGDRTYIASCFSTSGCYFGMKRTVYGTVRYRW</sequence>
<dbReference type="GO" id="GO:0038023">
    <property type="term" value="F:signaling receptor activity"/>
    <property type="evidence" value="ECO:0007669"/>
    <property type="project" value="InterPro"/>
</dbReference>
<dbReference type="CDD" id="cd01347">
    <property type="entry name" value="ligand_gated_channel"/>
    <property type="match status" value="1"/>
</dbReference>
<proteinExistence type="inferred from homology"/>
<dbReference type="EMBL" id="JACCCW010000001">
    <property type="protein sequence ID" value="NYF77945.1"/>
    <property type="molecule type" value="Genomic_DNA"/>
</dbReference>
<dbReference type="Gene3D" id="2.40.170.20">
    <property type="entry name" value="TonB-dependent receptor, beta-barrel domain"/>
    <property type="match status" value="1"/>
</dbReference>
<dbReference type="Proteomes" id="UP000589520">
    <property type="component" value="Unassembled WGS sequence"/>
</dbReference>
<dbReference type="AlphaFoldDB" id="A0A7Y9PDJ2"/>
<comment type="caution">
    <text evidence="18">The sequence shown here is derived from an EMBL/GenBank/DDBJ whole genome shotgun (WGS) entry which is preliminary data.</text>
</comment>
<keyword evidence="11 14" id="KW-0472">Membrane</keyword>
<dbReference type="InterPro" id="IPR000531">
    <property type="entry name" value="Beta-barrel_TonB"/>
</dbReference>
<keyword evidence="19" id="KW-1185">Reference proteome</keyword>
<dbReference type="Pfam" id="PF00593">
    <property type="entry name" value="TonB_dep_Rec_b-barrel"/>
    <property type="match status" value="1"/>
</dbReference>
<evidence type="ECO:0000256" key="6">
    <source>
        <dbReference type="ARBA" id="ARBA00022692"/>
    </source>
</evidence>
<keyword evidence="13 14" id="KW-0998">Cell outer membrane</keyword>
<keyword evidence="12 18" id="KW-0675">Receptor</keyword>
<dbReference type="PANTHER" id="PTHR32552">
    <property type="entry name" value="FERRICHROME IRON RECEPTOR-RELATED"/>
    <property type="match status" value="1"/>
</dbReference>
<dbReference type="SUPFAM" id="SSF56935">
    <property type="entry name" value="Porins"/>
    <property type="match status" value="1"/>
</dbReference>
<dbReference type="PANTHER" id="PTHR32552:SF68">
    <property type="entry name" value="FERRICHROME OUTER MEMBRANE TRANSPORTER_PHAGE RECEPTOR"/>
    <property type="match status" value="1"/>
</dbReference>
<keyword evidence="8" id="KW-0408">Iron</keyword>
<dbReference type="InterPro" id="IPR039426">
    <property type="entry name" value="TonB-dep_rcpt-like"/>
</dbReference>
<gene>
    <name evidence="18" type="ORF">HDF17_000232</name>
</gene>
<dbReference type="GO" id="GO:0015891">
    <property type="term" value="P:siderophore transport"/>
    <property type="evidence" value="ECO:0007669"/>
    <property type="project" value="InterPro"/>
</dbReference>
<dbReference type="InterPro" id="IPR010105">
    <property type="entry name" value="TonB_sidphr_rcpt"/>
</dbReference>
<dbReference type="Gene3D" id="2.170.130.10">
    <property type="entry name" value="TonB-dependent receptor, plug domain"/>
    <property type="match status" value="1"/>
</dbReference>